<dbReference type="AlphaFoldDB" id="A0A8K0CJ95"/>
<feature type="domain" description="Mutator-like transposase" evidence="1">
    <location>
        <begin position="9"/>
        <end position="58"/>
    </location>
</feature>
<proteinExistence type="predicted"/>
<dbReference type="InterPro" id="IPR049012">
    <property type="entry name" value="Mutator_transp_dom"/>
</dbReference>
<organism evidence="2 3">
    <name type="scientific">Ignelater luminosus</name>
    <name type="common">Cucubano</name>
    <name type="synonym">Pyrophorus luminosus</name>
    <dbReference type="NCBI Taxonomy" id="2038154"/>
    <lineage>
        <taxon>Eukaryota</taxon>
        <taxon>Metazoa</taxon>
        <taxon>Ecdysozoa</taxon>
        <taxon>Arthropoda</taxon>
        <taxon>Hexapoda</taxon>
        <taxon>Insecta</taxon>
        <taxon>Pterygota</taxon>
        <taxon>Neoptera</taxon>
        <taxon>Endopterygota</taxon>
        <taxon>Coleoptera</taxon>
        <taxon>Polyphaga</taxon>
        <taxon>Elateriformia</taxon>
        <taxon>Elateroidea</taxon>
        <taxon>Elateridae</taxon>
        <taxon>Agrypninae</taxon>
        <taxon>Pyrophorini</taxon>
        <taxon>Ignelater</taxon>
    </lineage>
</organism>
<sequence>MGERCVQKMEADYAKEHNMVDKNGIPYIAVVADGYWSKHSYKTNYNDSSGAASIVRPNLGRFCSVNHWNQVESTTVVDKINLIRKDIDNSFNHVLSEYKSCEEPFYQKLQEKTT</sequence>
<dbReference type="Proteomes" id="UP000801492">
    <property type="component" value="Unassembled WGS sequence"/>
</dbReference>
<name>A0A8K0CJ95_IGNLU</name>
<dbReference type="OrthoDB" id="6431392at2759"/>
<comment type="caution">
    <text evidence="2">The sequence shown here is derived from an EMBL/GenBank/DDBJ whole genome shotgun (WGS) entry which is preliminary data.</text>
</comment>
<reference evidence="2" key="1">
    <citation type="submission" date="2019-08" db="EMBL/GenBank/DDBJ databases">
        <title>The genome of the North American firefly Photinus pyralis.</title>
        <authorList>
            <consortium name="Photinus pyralis genome working group"/>
            <person name="Fallon T.R."/>
            <person name="Sander Lower S.E."/>
            <person name="Weng J.-K."/>
        </authorList>
    </citation>
    <scope>NUCLEOTIDE SEQUENCE</scope>
    <source>
        <strain evidence="2">TRF0915ILg1</strain>
        <tissue evidence="2">Whole body</tissue>
    </source>
</reference>
<evidence type="ECO:0000259" key="1">
    <source>
        <dbReference type="Pfam" id="PF20700"/>
    </source>
</evidence>
<evidence type="ECO:0000313" key="3">
    <source>
        <dbReference type="Proteomes" id="UP000801492"/>
    </source>
</evidence>
<dbReference type="Pfam" id="PF20700">
    <property type="entry name" value="Mutator"/>
    <property type="match status" value="1"/>
</dbReference>
<evidence type="ECO:0000313" key="2">
    <source>
        <dbReference type="EMBL" id="KAF2888230.1"/>
    </source>
</evidence>
<accession>A0A8K0CJ95</accession>
<dbReference type="EMBL" id="VTPC01078879">
    <property type="protein sequence ID" value="KAF2888230.1"/>
    <property type="molecule type" value="Genomic_DNA"/>
</dbReference>
<keyword evidence="3" id="KW-1185">Reference proteome</keyword>
<protein>
    <recommendedName>
        <fullName evidence="1">Mutator-like transposase domain-containing protein</fullName>
    </recommendedName>
</protein>
<gene>
    <name evidence="2" type="ORF">ILUMI_17943</name>
</gene>